<proteinExistence type="predicted"/>
<reference evidence="3" key="1">
    <citation type="journal article" date="2014" name="Environ. Microbiol.">
        <title>Comparative genomics of the marine bacterial genus Glaciecola reveals the high degree of genomic diversity and genomic characteristic for cold adaptation.</title>
        <authorList>
            <person name="Qin Q.L."/>
            <person name="Xie B.B."/>
            <person name="Yu Y."/>
            <person name="Shu Y.L."/>
            <person name="Rong J.C."/>
            <person name="Zhang Y.J."/>
            <person name="Zhao D.L."/>
            <person name="Chen X.L."/>
            <person name="Zhang X.Y."/>
            <person name="Chen B."/>
            <person name="Zhou B.C."/>
            <person name="Zhang Y.Z."/>
        </authorList>
    </citation>
    <scope>NUCLEOTIDE SEQUENCE [LARGE SCALE GENOMIC DNA]</scope>
    <source>
        <strain evidence="3">ACAM 615</strain>
    </source>
</reference>
<keyword evidence="3" id="KW-1185">Reference proteome</keyword>
<evidence type="ECO:0000313" key="2">
    <source>
        <dbReference type="EMBL" id="GAC30724.1"/>
    </source>
</evidence>
<comment type="caution">
    <text evidence="2">The sequence shown here is derived from an EMBL/GenBank/DDBJ whole genome shotgun (WGS) entry which is preliminary data.</text>
</comment>
<dbReference type="Proteomes" id="UP000006251">
    <property type="component" value="Unassembled WGS sequence"/>
</dbReference>
<keyword evidence="1" id="KW-0472">Membrane</keyword>
<feature type="transmembrane region" description="Helical" evidence="1">
    <location>
        <begin position="7"/>
        <end position="28"/>
    </location>
</feature>
<dbReference type="EMBL" id="BAEQ01000066">
    <property type="protein sequence ID" value="GAC30724.1"/>
    <property type="molecule type" value="Genomic_DNA"/>
</dbReference>
<dbReference type="RefSeq" id="WP_006015309.1">
    <property type="nucleotide sequence ID" value="NZ_AUAV01000023.1"/>
</dbReference>
<feature type="transmembrane region" description="Helical" evidence="1">
    <location>
        <begin position="34"/>
        <end position="51"/>
    </location>
</feature>
<keyword evidence="1" id="KW-0812">Transmembrane</keyword>
<organism evidence="2 3">
    <name type="scientific">Brumicola pallidula DSM 14239 = ACAM 615</name>
    <dbReference type="NCBI Taxonomy" id="1121922"/>
    <lineage>
        <taxon>Bacteria</taxon>
        <taxon>Pseudomonadati</taxon>
        <taxon>Pseudomonadota</taxon>
        <taxon>Gammaproteobacteria</taxon>
        <taxon>Alteromonadales</taxon>
        <taxon>Alteromonadaceae</taxon>
        <taxon>Brumicola</taxon>
    </lineage>
</organism>
<keyword evidence="1" id="KW-1133">Transmembrane helix</keyword>
<dbReference type="AlphaFoldDB" id="K6YDA3"/>
<name>K6YDA3_9ALTE</name>
<accession>K6YDA3</accession>
<gene>
    <name evidence="2" type="ORF">GPAL_3884</name>
</gene>
<evidence type="ECO:0000256" key="1">
    <source>
        <dbReference type="SAM" id="Phobius"/>
    </source>
</evidence>
<protein>
    <submittedName>
        <fullName evidence="2">Uncharacterized protein</fullName>
    </submittedName>
</protein>
<evidence type="ECO:0000313" key="3">
    <source>
        <dbReference type="Proteomes" id="UP000006251"/>
    </source>
</evidence>
<sequence>MNKPTKIIAMLLAFAGIAFLVHIAGELALSGKPLIAILPVGVVLCVILLYIKFSDKKN</sequence>